<reference evidence="1" key="1">
    <citation type="submission" date="2021-06" db="EMBL/GenBank/DDBJ databases">
        <authorList>
            <person name="Kallberg Y."/>
            <person name="Tangrot J."/>
            <person name="Rosling A."/>
        </authorList>
    </citation>
    <scope>NUCLEOTIDE SEQUENCE</scope>
    <source>
        <strain evidence="1">MA461A</strain>
    </source>
</reference>
<evidence type="ECO:0000313" key="1">
    <source>
        <dbReference type="EMBL" id="CAG8763584.1"/>
    </source>
</evidence>
<dbReference type="Proteomes" id="UP000789920">
    <property type="component" value="Unassembled WGS sequence"/>
</dbReference>
<feature type="non-terminal residue" evidence="1">
    <location>
        <position position="1"/>
    </location>
</feature>
<accession>A0ACA9QUL0</accession>
<gene>
    <name evidence="1" type="ORF">RPERSI_LOCUS15522</name>
</gene>
<name>A0ACA9QUL0_9GLOM</name>
<protein>
    <submittedName>
        <fullName evidence="1">23678_t:CDS:1</fullName>
    </submittedName>
</protein>
<comment type="caution">
    <text evidence="1">The sequence shown here is derived from an EMBL/GenBank/DDBJ whole genome shotgun (WGS) entry which is preliminary data.</text>
</comment>
<evidence type="ECO:0000313" key="2">
    <source>
        <dbReference type="Proteomes" id="UP000789920"/>
    </source>
</evidence>
<proteinExistence type="predicted"/>
<organism evidence="1 2">
    <name type="scientific">Racocetra persica</name>
    <dbReference type="NCBI Taxonomy" id="160502"/>
    <lineage>
        <taxon>Eukaryota</taxon>
        <taxon>Fungi</taxon>
        <taxon>Fungi incertae sedis</taxon>
        <taxon>Mucoromycota</taxon>
        <taxon>Glomeromycotina</taxon>
        <taxon>Glomeromycetes</taxon>
        <taxon>Diversisporales</taxon>
        <taxon>Gigasporaceae</taxon>
        <taxon>Racocetra</taxon>
    </lineage>
</organism>
<dbReference type="EMBL" id="CAJVQC010037339">
    <property type="protein sequence ID" value="CAG8763584.1"/>
    <property type="molecule type" value="Genomic_DNA"/>
</dbReference>
<keyword evidence="2" id="KW-1185">Reference proteome</keyword>
<sequence>GKTQFLEIINLLLPSHYNNFIEPFVGGGAVFLFIQPKQLIINDLNQELMITYQIIKKQPKELLKLLKEYETNHSKNFYETLRNQESKKLTELGIAARFIYLNKTGYNGKREKVKLFDKENILTISEYLNNNEVKILNQDYQELLPLIKKNDFLFVDPPYDSDNGNGFTSYQANKFTRRNQQELLTFLKGCEAKGAN</sequence>